<comment type="caution">
    <text evidence="2">The sequence shown here is derived from an EMBL/GenBank/DDBJ whole genome shotgun (WGS) entry which is preliminary data.</text>
</comment>
<organism evidence="2 3">
    <name type="scientific">Gordonia tangerina</name>
    <dbReference type="NCBI Taxonomy" id="2911060"/>
    <lineage>
        <taxon>Bacteria</taxon>
        <taxon>Bacillati</taxon>
        <taxon>Actinomycetota</taxon>
        <taxon>Actinomycetes</taxon>
        <taxon>Mycobacteriales</taxon>
        <taxon>Gordoniaceae</taxon>
        <taxon>Gordonia</taxon>
    </lineage>
</organism>
<protein>
    <submittedName>
        <fullName evidence="2">Uncharacterized protein</fullName>
    </submittedName>
</protein>
<gene>
    <name evidence="2" type="ORF">L1892_16310</name>
</gene>
<feature type="coiled-coil region" evidence="1">
    <location>
        <begin position="91"/>
        <end position="118"/>
    </location>
</feature>
<dbReference type="RefSeq" id="WP_235724667.1">
    <property type="nucleotide sequence ID" value="NZ_JAKGCU010000016.1"/>
</dbReference>
<proteinExistence type="predicted"/>
<sequence length="166" mass="18752">MTKFVPKADLDKANTTIDRLSADCDRYMAERDEAVAQHDADAALIAELRAQVEASYAERSEPEPSLSWRLRATANRLSNASTDDRDYYHLVNDLIDEADRLERERSESAEREQRIEKAAQVLRAVDVKNGGGEPWDAFDDYSGLRRRYRGRARALDDVGMLTGGDT</sequence>
<name>A0ABS9DLI2_9ACTN</name>
<accession>A0ABS9DLI2</accession>
<evidence type="ECO:0000313" key="2">
    <source>
        <dbReference type="EMBL" id="MCF3939941.1"/>
    </source>
</evidence>
<evidence type="ECO:0000313" key="3">
    <source>
        <dbReference type="Proteomes" id="UP001108089"/>
    </source>
</evidence>
<keyword evidence="3" id="KW-1185">Reference proteome</keyword>
<keyword evidence="1" id="KW-0175">Coiled coil</keyword>
<reference evidence="2" key="1">
    <citation type="submission" date="2022-01" db="EMBL/GenBank/DDBJ databases">
        <title>Gordonia xiamenensis sp. nov., isolated from surface seawater in Xiamen.</title>
        <authorList>
            <person name="He Y.F."/>
        </authorList>
    </citation>
    <scope>NUCLEOTIDE SEQUENCE</scope>
    <source>
        <strain evidence="2">GW1C4-4</strain>
    </source>
</reference>
<dbReference type="EMBL" id="JAKGCU010000016">
    <property type="protein sequence ID" value="MCF3939941.1"/>
    <property type="molecule type" value="Genomic_DNA"/>
</dbReference>
<feature type="coiled-coil region" evidence="1">
    <location>
        <begin position="10"/>
        <end position="37"/>
    </location>
</feature>
<evidence type="ECO:0000256" key="1">
    <source>
        <dbReference type="SAM" id="Coils"/>
    </source>
</evidence>
<dbReference type="Proteomes" id="UP001108089">
    <property type="component" value="Unassembled WGS sequence"/>
</dbReference>